<protein>
    <submittedName>
        <fullName evidence="3">Integrase, catalytic region, zinc finger, CCHC-type, peptidase aspartic, catalytic</fullName>
    </submittedName>
</protein>
<dbReference type="SUPFAM" id="SSF57756">
    <property type="entry name" value="Retrovirus zinc finger-like domains"/>
    <property type="match status" value="1"/>
</dbReference>
<organism evidence="3">
    <name type="scientific">Tanacetum cinerariifolium</name>
    <name type="common">Dalmatian daisy</name>
    <name type="synonym">Chrysanthemum cinerariifolium</name>
    <dbReference type="NCBI Taxonomy" id="118510"/>
    <lineage>
        <taxon>Eukaryota</taxon>
        <taxon>Viridiplantae</taxon>
        <taxon>Streptophyta</taxon>
        <taxon>Embryophyta</taxon>
        <taxon>Tracheophyta</taxon>
        <taxon>Spermatophyta</taxon>
        <taxon>Magnoliopsida</taxon>
        <taxon>eudicotyledons</taxon>
        <taxon>Gunneridae</taxon>
        <taxon>Pentapetalae</taxon>
        <taxon>asterids</taxon>
        <taxon>campanulids</taxon>
        <taxon>Asterales</taxon>
        <taxon>Asteraceae</taxon>
        <taxon>Asteroideae</taxon>
        <taxon>Anthemideae</taxon>
        <taxon>Anthemidinae</taxon>
        <taxon>Tanacetum</taxon>
    </lineage>
</organism>
<evidence type="ECO:0000313" key="3">
    <source>
        <dbReference type="EMBL" id="GEU30731.1"/>
    </source>
</evidence>
<gene>
    <name evidence="3" type="ORF">Tci_002709</name>
</gene>
<keyword evidence="1" id="KW-0863">Zinc-finger</keyword>
<evidence type="ECO:0000259" key="2">
    <source>
        <dbReference type="PROSITE" id="PS50158"/>
    </source>
</evidence>
<keyword evidence="1" id="KW-0862">Zinc</keyword>
<sequence>MTTLAEFMIIADVDNRPPMLEKSIYDSWKSRIELYIKNKKNERMILNSVLNGPLVWPTIAQEDGTTRLPPDVYAIVNHHKVSKDIWDRVKLLMLGMKLSLQERKCKLYIEFDKFSFVKGGQVWLVKCYYCQGEGHMAKKCTQPKRPRNAAWFKDKAMLAEAQDSDQILDEEQLTFLANPGIQDGQAA</sequence>
<comment type="caution">
    <text evidence="3">The sequence shown here is derived from an EMBL/GenBank/DDBJ whole genome shotgun (WGS) entry which is preliminary data.</text>
</comment>
<proteinExistence type="predicted"/>
<dbReference type="PROSITE" id="PS50158">
    <property type="entry name" value="ZF_CCHC"/>
    <property type="match status" value="1"/>
</dbReference>
<keyword evidence="1" id="KW-0479">Metal-binding</keyword>
<reference evidence="3" key="1">
    <citation type="journal article" date="2019" name="Sci. Rep.">
        <title>Draft genome of Tanacetum cinerariifolium, the natural source of mosquito coil.</title>
        <authorList>
            <person name="Yamashiro T."/>
            <person name="Shiraishi A."/>
            <person name="Satake H."/>
            <person name="Nakayama K."/>
        </authorList>
    </citation>
    <scope>NUCLEOTIDE SEQUENCE</scope>
</reference>
<dbReference type="EMBL" id="BKCJ010000183">
    <property type="protein sequence ID" value="GEU30731.1"/>
    <property type="molecule type" value="Genomic_DNA"/>
</dbReference>
<dbReference type="GO" id="GO:0003676">
    <property type="term" value="F:nucleic acid binding"/>
    <property type="evidence" value="ECO:0007669"/>
    <property type="project" value="InterPro"/>
</dbReference>
<dbReference type="SMART" id="SM00343">
    <property type="entry name" value="ZnF_C2HC"/>
    <property type="match status" value="1"/>
</dbReference>
<name>A0A6L2J1Q3_TANCI</name>
<dbReference type="Pfam" id="PF00098">
    <property type="entry name" value="zf-CCHC"/>
    <property type="match status" value="1"/>
</dbReference>
<dbReference type="InterPro" id="IPR036875">
    <property type="entry name" value="Znf_CCHC_sf"/>
</dbReference>
<dbReference type="InterPro" id="IPR001878">
    <property type="entry name" value="Znf_CCHC"/>
</dbReference>
<dbReference type="AlphaFoldDB" id="A0A6L2J1Q3"/>
<evidence type="ECO:0000256" key="1">
    <source>
        <dbReference type="PROSITE-ProRule" id="PRU00047"/>
    </source>
</evidence>
<accession>A0A6L2J1Q3</accession>
<dbReference type="GO" id="GO:0008270">
    <property type="term" value="F:zinc ion binding"/>
    <property type="evidence" value="ECO:0007669"/>
    <property type="project" value="UniProtKB-KW"/>
</dbReference>
<dbReference type="Gene3D" id="4.10.60.10">
    <property type="entry name" value="Zinc finger, CCHC-type"/>
    <property type="match status" value="1"/>
</dbReference>
<feature type="domain" description="CCHC-type" evidence="2">
    <location>
        <begin position="126"/>
        <end position="142"/>
    </location>
</feature>